<evidence type="ECO:0000256" key="3">
    <source>
        <dbReference type="ARBA" id="ARBA00023295"/>
    </source>
</evidence>
<dbReference type="SUPFAM" id="SSF49899">
    <property type="entry name" value="Concanavalin A-like lectins/glucanases"/>
    <property type="match status" value="1"/>
</dbReference>
<evidence type="ECO:0000256" key="1">
    <source>
        <dbReference type="ARBA" id="ARBA00009902"/>
    </source>
</evidence>
<dbReference type="PANTHER" id="PTHR42800:SF1">
    <property type="entry name" value="EXOINULINASE INUD (AFU_ORTHOLOGUE AFUA_5G00480)"/>
    <property type="match status" value="1"/>
</dbReference>
<dbReference type="AlphaFoldDB" id="A0A3B0FUK2"/>
<proteinExistence type="inferred from homology"/>
<feature type="domain" description="Glycosyl hydrolase family 32 N-terminal" evidence="5">
    <location>
        <begin position="25"/>
        <end position="361"/>
    </location>
</feature>
<dbReference type="EMBL" id="RBNH01000004">
    <property type="protein sequence ID" value="RKO25321.1"/>
    <property type="molecule type" value="Genomic_DNA"/>
</dbReference>
<reference evidence="8" key="2">
    <citation type="submission" date="2018-10" db="EMBL/GenBank/DDBJ databases">
        <authorList>
            <person name="Wang Y."/>
            <person name="Wang J."/>
            <person name="Yang X."/>
            <person name="Wang Z."/>
            <person name="Huang Y."/>
        </authorList>
    </citation>
    <scope>NUCLEOTIDE SEQUENCE [LARGE SCALE GENOMIC DNA]</scope>
    <source>
        <strain evidence="8">J015</strain>
    </source>
</reference>
<dbReference type="PANTHER" id="PTHR42800">
    <property type="entry name" value="EXOINULINASE INUD (AFU_ORTHOLOGUE AFUA_5G00480)"/>
    <property type="match status" value="1"/>
</dbReference>
<name>A0A3B0FUK2_PSEPS</name>
<dbReference type="Gene3D" id="2.115.10.20">
    <property type="entry name" value="Glycosyl hydrolase domain, family 43"/>
    <property type="match status" value="1"/>
</dbReference>
<dbReference type="InterPro" id="IPR013189">
    <property type="entry name" value="Glyco_hydro_32_C"/>
</dbReference>
<dbReference type="SMART" id="SM00640">
    <property type="entry name" value="Glyco_32"/>
    <property type="match status" value="1"/>
</dbReference>
<evidence type="ECO:0000313" key="8">
    <source>
        <dbReference type="Proteomes" id="UP000273159"/>
    </source>
</evidence>
<evidence type="ECO:0000259" key="5">
    <source>
        <dbReference type="Pfam" id="PF00251"/>
    </source>
</evidence>
<dbReference type="InterPro" id="IPR013320">
    <property type="entry name" value="ConA-like_dom_sf"/>
</dbReference>
<dbReference type="RefSeq" id="WP_120691902.1">
    <property type="nucleotide sequence ID" value="NZ_RBNH01000004.1"/>
</dbReference>
<comment type="caution">
    <text evidence="7">The sequence shown here is derived from an EMBL/GenBank/DDBJ whole genome shotgun (WGS) entry which is preliminary data.</text>
</comment>
<sequence>MSSCLDAAIPETTPHVTARFRPAIHFTARDTWLNDPNGLVYYGGLYHLFFQNNPYGSVWGNMSWGHATSRDLLHWTEHPVAIACDEEEDIFSGSVVVDHGNTTGFGTPDAPALVAIYTSAYKAASEHSGTQAQSLAYSTDGGMTWRKYRGNPVLTRNSAHFRDPKVFRYDGEQGVCWVMVAVEAQHQKVVIYRSDDLKSWEFLSDFGPANADAGEWECPDLFPLAVDGDQEDIKWVLIVNVNPGAVAGGSGGQYFVGKFDGVRFVPDSCSLPVPGGISALGDSAAAAAALQQCLWLDWGRDCYASVSFSNVPDGRRIIMGWMNNWDYANQLPTAPWRSSMTLARELRLTAVNGSSRLVQQPVLPPVQAEEAVPAVNGHMHSGAFDLRDSVFRLPDAVPGSAQVIDAEILPGSAESVSFHLFGNDDGSAGTLLTYNAAANQLVLDRRLSGNTGFHEKFPSAEAAPLVLEDGALKLQIVVDHCSVEVFAQGGKVVLTDLVFPGRGQSENRLTVKGGQATIRTLTVTALN</sequence>
<gene>
    <name evidence="7" type="ORF">D7Z96_05775</name>
</gene>
<accession>A0A3B0FUK2</accession>
<dbReference type="InterPro" id="IPR013148">
    <property type="entry name" value="Glyco_hydro_32_N"/>
</dbReference>
<dbReference type="Gene3D" id="2.60.120.560">
    <property type="entry name" value="Exo-inulinase, domain 1"/>
    <property type="match status" value="1"/>
</dbReference>
<dbReference type="Pfam" id="PF08244">
    <property type="entry name" value="Glyco_hydro_32C"/>
    <property type="match status" value="1"/>
</dbReference>
<dbReference type="SUPFAM" id="SSF75005">
    <property type="entry name" value="Arabinanase/levansucrase/invertase"/>
    <property type="match status" value="1"/>
</dbReference>
<evidence type="ECO:0000256" key="2">
    <source>
        <dbReference type="ARBA" id="ARBA00022801"/>
    </source>
</evidence>
<dbReference type="GO" id="GO:0004575">
    <property type="term" value="F:sucrose alpha-glucosidase activity"/>
    <property type="evidence" value="ECO:0007669"/>
    <property type="project" value="TreeGrafter"/>
</dbReference>
<feature type="domain" description="Glycosyl hydrolase family 32 C-terminal" evidence="6">
    <location>
        <begin position="397"/>
        <end position="524"/>
    </location>
</feature>
<organism evidence="7 8">
    <name type="scientific">Pseudarthrobacter phenanthrenivorans</name>
    <name type="common">Arthrobacter phenanthrenivorans</name>
    <dbReference type="NCBI Taxonomy" id="361575"/>
    <lineage>
        <taxon>Bacteria</taxon>
        <taxon>Bacillati</taxon>
        <taxon>Actinomycetota</taxon>
        <taxon>Actinomycetes</taxon>
        <taxon>Micrococcales</taxon>
        <taxon>Micrococcaceae</taxon>
        <taxon>Pseudarthrobacter</taxon>
    </lineage>
</organism>
<keyword evidence="2 4" id="KW-0378">Hydrolase</keyword>
<dbReference type="Proteomes" id="UP000273159">
    <property type="component" value="Unassembled WGS sequence"/>
</dbReference>
<dbReference type="GO" id="GO:0005987">
    <property type="term" value="P:sucrose catabolic process"/>
    <property type="evidence" value="ECO:0007669"/>
    <property type="project" value="TreeGrafter"/>
</dbReference>
<dbReference type="InterPro" id="IPR023296">
    <property type="entry name" value="Glyco_hydro_beta-prop_sf"/>
</dbReference>
<evidence type="ECO:0000256" key="4">
    <source>
        <dbReference type="RuleBase" id="RU362110"/>
    </source>
</evidence>
<dbReference type="GO" id="GO:0005737">
    <property type="term" value="C:cytoplasm"/>
    <property type="evidence" value="ECO:0007669"/>
    <property type="project" value="TreeGrafter"/>
</dbReference>
<keyword evidence="3 4" id="KW-0326">Glycosidase</keyword>
<dbReference type="Pfam" id="PF00251">
    <property type="entry name" value="Glyco_hydro_32N"/>
    <property type="match status" value="1"/>
</dbReference>
<evidence type="ECO:0000259" key="6">
    <source>
        <dbReference type="Pfam" id="PF08244"/>
    </source>
</evidence>
<evidence type="ECO:0000313" key="7">
    <source>
        <dbReference type="EMBL" id="RKO25321.1"/>
    </source>
</evidence>
<protein>
    <submittedName>
        <fullName evidence="7">Glycoside hydrolase family 32 protein</fullName>
    </submittedName>
</protein>
<reference evidence="7 8" key="1">
    <citation type="submission" date="2018-10" db="EMBL/GenBank/DDBJ databases">
        <title>Genome-guide identification and characterization of bacteria that degrade polycyclic aromatic hydrocarbons and resist hexavalent chromium simultaneously.</title>
        <authorList>
            <person name="Feng H."/>
        </authorList>
    </citation>
    <scope>NUCLEOTIDE SEQUENCE [LARGE SCALE GENOMIC DNA]</scope>
    <source>
        <strain evidence="7 8">J015</strain>
    </source>
</reference>
<comment type="similarity">
    <text evidence="1 4">Belongs to the glycosyl hydrolase 32 family.</text>
</comment>
<dbReference type="InterPro" id="IPR001362">
    <property type="entry name" value="Glyco_hydro_32"/>
</dbReference>
<dbReference type="CDD" id="cd18622">
    <property type="entry name" value="GH32_Inu-like"/>
    <property type="match status" value="1"/>
</dbReference>